<dbReference type="EMBL" id="JBFNQN010000004">
    <property type="protein sequence ID" value="MEW9264581.1"/>
    <property type="molecule type" value="Genomic_DNA"/>
</dbReference>
<dbReference type="NCBIfam" id="NF038085">
    <property type="entry name" value="MSMEG_6728_fam"/>
    <property type="match status" value="1"/>
</dbReference>
<accession>A0ABV3P4M0</accession>
<sequence length="299" mass="32625">MQTFLPYPDFARSAAVLDGPRLGKQRVETLQVLRALELPDYGWVNHPAVRMWRGCTPALVAYGLACTAAWTSGGRADSTERLIGEFAPQVVGRSQQDLADLMPPWLGDEALHRSHRSALLRKDPGFYRPVFGDDDPDDLPYVWPDPPSLEPRARSQGRLVWVARPETPQALGEFLTEGVVGLGTASGIDVDVRGAAEGATLRGLLKEVAPGKRPGKDLRVLDTFVNELTPGDEVAVPVEREGALLLGEVVGEYEFASGKGVSVRHRRAVRWGGRAERADVSPPALLQDPRHLFCVDLTV</sequence>
<dbReference type="InterPro" id="IPR004260">
    <property type="entry name" value="Pyr-dimer_DNA_glycosylase"/>
</dbReference>
<organism evidence="1 2">
    <name type="scientific">Kineococcus endophyticus</name>
    <dbReference type="NCBI Taxonomy" id="1181883"/>
    <lineage>
        <taxon>Bacteria</taxon>
        <taxon>Bacillati</taxon>
        <taxon>Actinomycetota</taxon>
        <taxon>Actinomycetes</taxon>
        <taxon>Kineosporiales</taxon>
        <taxon>Kineosporiaceae</taxon>
        <taxon>Kineococcus</taxon>
    </lineage>
</organism>
<dbReference type="Pfam" id="PF03013">
    <property type="entry name" value="Pyr_excise"/>
    <property type="match status" value="1"/>
</dbReference>
<proteinExistence type="predicted"/>
<reference evidence="1 2" key="1">
    <citation type="submission" date="2024-07" db="EMBL/GenBank/DDBJ databases">
        <authorList>
            <person name="Thanompreechachai J."/>
            <person name="Duangmal K."/>
        </authorList>
    </citation>
    <scope>NUCLEOTIDE SEQUENCE [LARGE SCALE GENOMIC DNA]</scope>
    <source>
        <strain evidence="1 2">KCTC 19886</strain>
    </source>
</reference>
<dbReference type="Proteomes" id="UP001555826">
    <property type="component" value="Unassembled WGS sequence"/>
</dbReference>
<evidence type="ECO:0000313" key="2">
    <source>
        <dbReference type="Proteomes" id="UP001555826"/>
    </source>
</evidence>
<protein>
    <submittedName>
        <fullName evidence="1">MSMEG_6728 family protein</fullName>
    </submittedName>
</protein>
<comment type="caution">
    <text evidence="1">The sequence shown here is derived from an EMBL/GenBank/DDBJ whole genome shotgun (WGS) entry which is preliminary data.</text>
</comment>
<keyword evidence="2" id="KW-1185">Reference proteome</keyword>
<dbReference type="RefSeq" id="WP_367637330.1">
    <property type="nucleotide sequence ID" value="NZ_JBFNQN010000004.1"/>
</dbReference>
<name>A0ABV3P4M0_9ACTN</name>
<evidence type="ECO:0000313" key="1">
    <source>
        <dbReference type="EMBL" id="MEW9264581.1"/>
    </source>
</evidence>
<gene>
    <name evidence="1" type="ORF">AB1207_07470</name>
</gene>